<evidence type="ECO:0000313" key="1">
    <source>
        <dbReference type="EMBL" id="CAB4155065.1"/>
    </source>
</evidence>
<accession>A0A6J5ND18</accession>
<dbReference type="InterPro" id="IPR056908">
    <property type="entry name" value="Gp80-like"/>
</dbReference>
<name>A0A6J5ND18_9CAUD</name>
<reference evidence="1" key="1">
    <citation type="submission" date="2020-04" db="EMBL/GenBank/DDBJ databases">
        <authorList>
            <person name="Chiriac C."/>
            <person name="Salcher M."/>
            <person name="Ghai R."/>
            <person name="Kavagutti S V."/>
        </authorList>
    </citation>
    <scope>NUCLEOTIDE SEQUENCE</scope>
</reference>
<proteinExistence type="predicted"/>
<sequence>MAGLSKYLALALFNMSLNPVRASFAPPNGLWLGLHTASPSDSTYGNEASYTSYARQPLNSLTASPQAEGANGNVDILVTNGAPLIFPVSTDTAGQTIAHWAIWDSEAAGDGNVLYSGVLTSARLIAMGDSVVVPEGSISLLIK</sequence>
<dbReference type="EMBL" id="LR796613">
    <property type="protein sequence ID" value="CAB4155065.1"/>
    <property type="molecule type" value="Genomic_DNA"/>
</dbReference>
<organism evidence="1">
    <name type="scientific">uncultured Caudovirales phage</name>
    <dbReference type="NCBI Taxonomy" id="2100421"/>
    <lineage>
        <taxon>Viruses</taxon>
        <taxon>Duplodnaviria</taxon>
        <taxon>Heunggongvirae</taxon>
        <taxon>Uroviricota</taxon>
        <taxon>Caudoviricetes</taxon>
        <taxon>Peduoviridae</taxon>
        <taxon>Maltschvirus</taxon>
        <taxon>Maltschvirus maltsch</taxon>
    </lineage>
</organism>
<protein>
    <submittedName>
        <fullName evidence="1">Uncharacterized protein</fullName>
    </submittedName>
</protein>
<gene>
    <name evidence="1" type="ORF">UFOVP653_67</name>
</gene>
<dbReference type="Pfam" id="PF23140">
    <property type="entry name" value="Gp80"/>
    <property type="match status" value="1"/>
</dbReference>